<name>A0ABD6BJW7_9EURY</name>
<sequence length="86" mass="9723">MRIRRTATTVSYRLRDRIQSALTSERDETKTTRGDREPGNTVSDSVGNLFHCSRCRVVYIATEKHSCSQCDGDVEQVRSTLACRSP</sequence>
<proteinExistence type="predicted"/>
<evidence type="ECO:0000256" key="1">
    <source>
        <dbReference type="SAM" id="MobiDB-lite"/>
    </source>
</evidence>
<gene>
    <name evidence="2" type="ORF">ACFR99_15700</name>
</gene>
<dbReference type="EMBL" id="JBHUDI010000010">
    <property type="protein sequence ID" value="MFD1564983.1"/>
    <property type="molecule type" value="Genomic_DNA"/>
</dbReference>
<keyword evidence="3" id="KW-1185">Reference proteome</keyword>
<evidence type="ECO:0000313" key="3">
    <source>
        <dbReference type="Proteomes" id="UP001597076"/>
    </source>
</evidence>
<protein>
    <submittedName>
        <fullName evidence="2">Uncharacterized protein</fullName>
    </submittedName>
</protein>
<organism evidence="2 3">
    <name type="scientific">Haloarchaeobius amylolyticus</name>
    <dbReference type="NCBI Taxonomy" id="1198296"/>
    <lineage>
        <taxon>Archaea</taxon>
        <taxon>Methanobacteriati</taxon>
        <taxon>Methanobacteriota</taxon>
        <taxon>Stenosarchaea group</taxon>
        <taxon>Halobacteria</taxon>
        <taxon>Halobacteriales</taxon>
        <taxon>Halorubellaceae</taxon>
        <taxon>Haloarchaeobius</taxon>
    </lineage>
</organism>
<accession>A0ABD6BJW7</accession>
<dbReference type="AlphaFoldDB" id="A0ABD6BJW7"/>
<feature type="compositionally biased region" description="Basic and acidic residues" evidence="1">
    <location>
        <begin position="21"/>
        <end position="38"/>
    </location>
</feature>
<dbReference type="Proteomes" id="UP001597076">
    <property type="component" value="Unassembled WGS sequence"/>
</dbReference>
<comment type="caution">
    <text evidence="2">The sequence shown here is derived from an EMBL/GenBank/DDBJ whole genome shotgun (WGS) entry which is preliminary data.</text>
</comment>
<dbReference type="RefSeq" id="WP_390289159.1">
    <property type="nucleotide sequence ID" value="NZ_JBHUDI010000010.1"/>
</dbReference>
<evidence type="ECO:0000313" key="2">
    <source>
        <dbReference type="EMBL" id="MFD1564983.1"/>
    </source>
</evidence>
<reference evidence="2 3" key="1">
    <citation type="journal article" date="2019" name="Int. J. Syst. Evol. Microbiol.">
        <title>The Global Catalogue of Microorganisms (GCM) 10K type strain sequencing project: providing services to taxonomists for standard genome sequencing and annotation.</title>
        <authorList>
            <consortium name="The Broad Institute Genomics Platform"/>
            <consortium name="The Broad Institute Genome Sequencing Center for Infectious Disease"/>
            <person name="Wu L."/>
            <person name="Ma J."/>
        </authorList>
    </citation>
    <scope>NUCLEOTIDE SEQUENCE [LARGE SCALE GENOMIC DNA]</scope>
    <source>
        <strain evidence="2 3">CGMCC 1.12230</strain>
    </source>
</reference>
<feature type="region of interest" description="Disordered" evidence="1">
    <location>
        <begin position="21"/>
        <end position="43"/>
    </location>
</feature>